<sequence>MANKEVNELTAIDEIKNNDLVPIYDTDEPGSEKLKNVGPDDISIPKYDAHA</sequence>
<feature type="non-terminal residue" evidence="2">
    <location>
        <position position="51"/>
    </location>
</feature>
<dbReference type="AlphaFoldDB" id="X0Z0Z2"/>
<gene>
    <name evidence="2" type="ORF">S01H1_79441</name>
</gene>
<evidence type="ECO:0000256" key="1">
    <source>
        <dbReference type="SAM" id="MobiDB-lite"/>
    </source>
</evidence>
<proteinExistence type="predicted"/>
<organism evidence="2">
    <name type="scientific">marine sediment metagenome</name>
    <dbReference type="NCBI Taxonomy" id="412755"/>
    <lineage>
        <taxon>unclassified sequences</taxon>
        <taxon>metagenomes</taxon>
        <taxon>ecological metagenomes</taxon>
    </lineage>
</organism>
<name>X0Z0Z2_9ZZZZ</name>
<feature type="region of interest" description="Disordered" evidence="1">
    <location>
        <begin position="23"/>
        <end position="51"/>
    </location>
</feature>
<reference evidence="2" key="1">
    <citation type="journal article" date="2014" name="Front. Microbiol.">
        <title>High frequency of phylogenetically diverse reductive dehalogenase-homologous genes in deep subseafloor sedimentary metagenomes.</title>
        <authorList>
            <person name="Kawai M."/>
            <person name="Futagami T."/>
            <person name="Toyoda A."/>
            <person name="Takaki Y."/>
            <person name="Nishi S."/>
            <person name="Hori S."/>
            <person name="Arai W."/>
            <person name="Tsubouchi T."/>
            <person name="Morono Y."/>
            <person name="Uchiyama I."/>
            <person name="Ito T."/>
            <person name="Fujiyama A."/>
            <person name="Inagaki F."/>
            <person name="Takami H."/>
        </authorList>
    </citation>
    <scope>NUCLEOTIDE SEQUENCE</scope>
    <source>
        <strain evidence="2">Expedition CK06-06</strain>
    </source>
</reference>
<dbReference type="EMBL" id="BARS01053551">
    <property type="protein sequence ID" value="GAG52302.1"/>
    <property type="molecule type" value="Genomic_DNA"/>
</dbReference>
<evidence type="ECO:0000313" key="2">
    <source>
        <dbReference type="EMBL" id="GAG52302.1"/>
    </source>
</evidence>
<accession>X0Z0Z2</accession>
<protein>
    <submittedName>
        <fullName evidence="2">Uncharacterized protein</fullName>
    </submittedName>
</protein>
<comment type="caution">
    <text evidence="2">The sequence shown here is derived from an EMBL/GenBank/DDBJ whole genome shotgun (WGS) entry which is preliminary data.</text>
</comment>